<evidence type="ECO:0000256" key="4">
    <source>
        <dbReference type="SAM" id="MobiDB-lite"/>
    </source>
</evidence>
<dbReference type="PANTHER" id="PTHR30563:SF0">
    <property type="entry name" value="DNA RECOMBINATION PROTEIN RMUC"/>
    <property type="match status" value="1"/>
</dbReference>
<gene>
    <name evidence="5" type="ORF">UFOPK1410_00569</name>
</gene>
<dbReference type="GO" id="GO:0006310">
    <property type="term" value="P:DNA recombination"/>
    <property type="evidence" value="ECO:0007669"/>
    <property type="project" value="UniProtKB-KW"/>
</dbReference>
<reference evidence="5" key="1">
    <citation type="submission" date="2020-05" db="EMBL/GenBank/DDBJ databases">
        <authorList>
            <person name="Chiriac C."/>
            <person name="Salcher M."/>
            <person name="Ghai R."/>
            <person name="Kavagutti S V."/>
        </authorList>
    </citation>
    <scope>NUCLEOTIDE SEQUENCE</scope>
</reference>
<feature type="region of interest" description="Disordered" evidence="4">
    <location>
        <begin position="365"/>
        <end position="407"/>
    </location>
</feature>
<accession>A0A6J6BH94</accession>
<dbReference type="InterPro" id="IPR003798">
    <property type="entry name" value="DNA_recombination_RmuC"/>
</dbReference>
<evidence type="ECO:0000256" key="2">
    <source>
        <dbReference type="ARBA" id="ARBA00023172"/>
    </source>
</evidence>
<feature type="compositionally biased region" description="Acidic residues" evidence="4">
    <location>
        <begin position="396"/>
        <end position="407"/>
    </location>
</feature>
<organism evidence="5">
    <name type="scientific">freshwater metagenome</name>
    <dbReference type="NCBI Taxonomy" id="449393"/>
    <lineage>
        <taxon>unclassified sequences</taxon>
        <taxon>metagenomes</taxon>
        <taxon>ecological metagenomes</taxon>
    </lineage>
</organism>
<feature type="coiled-coil region" evidence="3">
    <location>
        <begin position="43"/>
        <end position="70"/>
    </location>
</feature>
<evidence type="ECO:0000313" key="5">
    <source>
        <dbReference type="EMBL" id="CAB4538057.1"/>
    </source>
</evidence>
<name>A0A6J6BH94_9ZZZZ</name>
<evidence type="ECO:0000256" key="3">
    <source>
        <dbReference type="SAM" id="Coils"/>
    </source>
</evidence>
<evidence type="ECO:0000256" key="1">
    <source>
        <dbReference type="ARBA" id="ARBA00023054"/>
    </source>
</evidence>
<keyword evidence="2" id="KW-0233">DNA recombination</keyword>
<keyword evidence="1 3" id="KW-0175">Coiled coil</keyword>
<dbReference type="EMBL" id="CAEZSH010000057">
    <property type="protein sequence ID" value="CAB4538057.1"/>
    <property type="molecule type" value="Genomic_DNA"/>
</dbReference>
<dbReference type="AlphaFoldDB" id="A0A6J6BH94"/>
<protein>
    <submittedName>
        <fullName evidence="5">Unannotated protein</fullName>
    </submittedName>
</protein>
<feature type="compositionally biased region" description="Polar residues" evidence="4">
    <location>
        <begin position="378"/>
        <end position="391"/>
    </location>
</feature>
<sequence length="407" mass="44144">MEIVYLALGIALGTVLGWLVASLRKKAAPAADQAAAIETASLLAAKTEAVSRLEAQIVDLRAQIAKDTETNLLAAEIKPVKESLAAMTETVATLQRQRATQVGELQAQIQNVVESNDKIRREAAALSQAMSSNSVRGVWGETQLRRLVELAGLLKHADFDEQATISTGDSSGRADMIIRLPGSKSLAIDSKVPFNSYQAASAISELATGEDADRRKKLLEEHVKAMKGHIDALATRSYWSGLDASPDFVIAFVPSESLLSAALDLDNTLLEYAFKKNVALASPVSLFSVLKTINYIWRQNADEGSLRTMIKLGKELYERVGKVTELADKLGRSIGATVKDYNSFVSSFERRMLVTARKLNDLDENELGTSDIPEPKQIESSTDNFTASEASTADALEAEIVEENDNK</sequence>
<dbReference type="Pfam" id="PF02646">
    <property type="entry name" value="RmuC"/>
    <property type="match status" value="1"/>
</dbReference>
<dbReference type="PANTHER" id="PTHR30563">
    <property type="entry name" value="DNA RECOMBINATION PROTEIN RMUC"/>
    <property type="match status" value="1"/>
</dbReference>
<proteinExistence type="predicted"/>